<proteinExistence type="predicted"/>
<accession>A0A7V5HPB5</accession>
<feature type="non-terminal residue" evidence="6">
    <location>
        <position position="369"/>
    </location>
</feature>
<keyword evidence="4" id="KW-0862">Zinc</keyword>
<organism evidence="6">
    <name type="scientific">candidate division WOR-3 bacterium</name>
    <dbReference type="NCBI Taxonomy" id="2052148"/>
    <lineage>
        <taxon>Bacteria</taxon>
        <taxon>Bacteria division WOR-3</taxon>
    </lineage>
</organism>
<dbReference type="EMBL" id="DRTX01000176">
    <property type="protein sequence ID" value="HHF53405.1"/>
    <property type="molecule type" value="Genomic_DNA"/>
</dbReference>
<evidence type="ECO:0000256" key="3">
    <source>
        <dbReference type="ARBA" id="ARBA00022801"/>
    </source>
</evidence>
<keyword evidence="2" id="KW-0479">Metal-binding</keyword>
<dbReference type="AlphaFoldDB" id="A0A7V5HPB5"/>
<sequence>MIKVLLCLVISACDPNAYTANGAWWDINDYGTIRVYIDSRFDAVTRAQIISNVIQAWNAYTQECGFSLQYAGTDIEHAWHAVVIKMDSRFPGAWTLGKTLWPFVANRRTGEIDFWGNYNLNILVGPPEEYVREEVDFCSVLRHEMGHALGLGHSPCPDCLMYGTLPRNTVRYISDAEQNGLYCIYGSLFGDRVRPGGGFQAHITPMDRRHVTISMLIGSCNGMGTGGADSAKVEMNFYSGKDIVWLTIDTFSYASRCYWDSVVVELPSWDYNESGWRVLRSYVYFPDTLIISESDTFYFGALEVEDTLSAFNSGDSILIDIRTLPEGLMITNSGKFPVSVDIYNSTGRAVRRKLKINASGRVVLKDMMR</sequence>
<evidence type="ECO:0000256" key="4">
    <source>
        <dbReference type="ARBA" id="ARBA00022833"/>
    </source>
</evidence>
<dbReference type="PRINTS" id="PR00138">
    <property type="entry name" value="MATRIXIN"/>
</dbReference>
<protein>
    <submittedName>
        <fullName evidence="6">Matrixin family metalloprotease</fullName>
    </submittedName>
</protein>
<gene>
    <name evidence="6" type="ORF">ENL43_03470</name>
</gene>
<dbReference type="Gene3D" id="3.40.390.10">
    <property type="entry name" value="Collagenase (Catalytic Domain)"/>
    <property type="match status" value="1"/>
</dbReference>
<keyword evidence="3" id="KW-0378">Hydrolase</keyword>
<evidence type="ECO:0000259" key="5">
    <source>
        <dbReference type="Pfam" id="PF00413"/>
    </source>
</evidence>
<evidence type="ECO:0000313" key="6">
    <source>
        <dbReference type="EMBL" id="HHF53405.1"/>
    </source>
</evidence>
<keyword evidence="6" id="KW-0482">Metalloprotease</keyword>
<dbReference type="InterPro" id="IPR021190">
    <property type="entry name" value="Pept_M10A"/>
</dbReference>
<keyword evidence="1" id="KW-0645">Protease</keyword>
<dbReference type="GO" id="GO:0006508">
    <property type="term" value="P:proteolysis"/>
    <property type="evidence" value="ECO:0007669"/>
    <property type="project" value="UniProtKB-KW"/>
</dbReference>
<dbReference type="InterPro" id="IPR024079">
    <property type="entry name" value="MetalloPept_cat_dom_sf"/>
</dbReference>
<comment type="caution">
    <text evidence="6">The sequence shown here is derived from an EMBL/GenBank/DDBJ whole genome shotgun (WGS) entry which is preliminary data.</text>
</comment>
<dbReference type="SUPFAM" id="SSF55486">
    <property type="entry name" value="Metalloproteases ('zincins'), catalytic domain"/>
    <property type="match status" value="1"/>
</dbReference>
<dbReference type="GO" id="GO:0031012">
    <property type="term" value="C:extracellular matrix"/>
    <property type="evidence" value="ECO:0007669"/>
    <property type="project" value="InterPro"/>
</dbReference>
<dbReference type="GO" id="GO:0004222">
    <property type="term" value="F:metalloendopeptidase activity"/>
    <property type="evidence" value="ECO:0007669"/>
    <property type="project" value="InterPro"/>
</dbReference>
<dbReference type="InterPro" id="IPR001818">
    <property type="entry name" value="Pept_M10_metallopeptidase"/>
</dbReference>
<dbReference type="Pfam" id="PF00413">
    <property type="entry name" value="Peptidase_M10"/>
    <property type="match status" value="1"/>
</dbReference>
<evidence type="ECO:0000256" key="2">
    <source>
        <dbReference type="ARBA" id="ARBA00022723"/>
    </source>
</evidence>
<reference evidence="6" key="1">
    <citation type="journal article" date="2020" name="mSystems">
        <title>Genome- and Community-Level Interaction Insights into Carbon Utilization and Element Cycling Functions of Hydrothermarchaeota in Hydrothermal Sediment.</title>
        <authorList>
            <person name="Zhou Z."/>
            <person name="Liu Y."/>
            <person name="Xu W."/>
            <person name="Pan J."/>
            <person name="Luo Z.H."/>
            <person name="Li M."/>
        </authorList>
    </citation>
    <scope>NUCLEOTIDE SEQUENCE [LARGE SCALE GENOMIC DNA]</scope>
    <source>
        <strain evidence="6">HyVt-96</strain>
    </source>
</reference>
<evidence type="ECO:0000256" key="1">
    <source>
        <dbReference type="ARBA" id="ARBA00022670"/>
    </source>
</evidence>
<dbReference type="GO" id="GO:0008270">
    <property type="term" value="F:zinc ion binding"/>
    <property type="evidence" value="ECO:0007669"/>
    <property type="project" value="InterPro"/>
</dbReference>
<name>A0A7V5HPB5_UNCW3</name>
<dbReference type="Proteomes" id="UP000886050">
    <property type="component" value="Unassembled WGS sequence"/>
</dbReference>
<feature type="domain" description="Peptidase M10 metallopeptidase" evidence="5">
    <location>
        <begin position="44"/>
        <end position="186"/>
    </location>
</feature>